<comment type="similarity">
    <text evidence="1">Belongs to the bacterial solute-binding protein 1 family.</text>
</comment>
<keyword evidence="3 5" id="KW-0732">Signal</keyword>
<evidence type="ECO:0000256" key="3">
    <source>
        <dbReference type="ARBA" id="ARBA00022729"/>
    </source>
</evidence>
<reference evidence="6 7" key="1">
    <citation type="submission" date="2022-04" db="EMBL/GenBank/DDBJ databases">
        <title>Halobacillus sp. isolated from saltern.</title>
        <authorList>
            <person name="Won M."/>
            <person name="Lee C.-M."/>
            <person name="Woen H.-Y."/>
            <person name="Kwon S.-W."/>
        </authorList>
    </citation>
    <scope>NUCLEOTIDE SEQUENCE [LARGE SCALE GENOMIC DNA]</scope>
    <source>
        <strain evidence="6 7">SSBR10-3</strain>
    </source>
</reference>
<dbReference type="PANTHER" id="PTHR30061:SF50">
    <property type="entry name" value="MALTOSE_MALTODEXTRIN-BINDING PERIPLASMIC PROTEIN"/>
    <property type="match status" value="1"/>
</dbReference>
<evidence type="ECO:0000256" key="1">
    <source>
        <dbReference type="ARBA" id="ARBA00008520"/>
    </source>
</evidence>
<evidence type="ECO:0000256" key="4">
    <source>
        <dbReference type="SAM" id="MobiDB-lite"/>
    </source>
</evidence>
<gene>
    <name evidence="6" type="ORF">MUN89_05610</name>
</gene>
<dbReference type="RefSeq" id="WP_244712138.1">
    <property type="nucleotide sequence ID" value="NZ_CP095073.1"/>
</dbReference>
<dbReference type="SUPFAM" id="SSF53850">
    <property type="entry name" value="Periplasmic binding protein-like II"/>
    <property type="match status" value="1"/>
</dbReference>
<evidence type="ECO:0000256" key="5">
    <source>
        <dbReference type="SAM" id="SignalP"/>
    </source>
</evidence>
<evidence type="ECO:0000313" key="7">
    <source>
        <dbReference type="Proteomes" id="UP000831787"/>
    </source>
</evidence>
<dbReference type="CDD" id="cd14748">
    <property type="entry name" value="PBP2_UgpB"/>
    <property type="match status" value="1"/>
</dbReference>
<dbReference type="PROSITE" id="PS51257">
    <property type="entry name" value="PROKAR_LIPOPROTEIN"/>
    <property type="match status" value="1"/>
</dbReference>
<name>A0ABY4ENL1_9BACI</name>
<dbReference type="Pfam" id="PF13416">
    <property type="entry name" value="SBP_bac_8"/>
    <property type="match status" value="1"/>
</dbReference>
<keyword evidence="7" id="KW-1185">Reference proteome</keyword>
<protein>
    <submittedName>
        <fullName evidence="6">ABC transporter substrate-binding protein</fullName>
    </submittedName>
</protein>
<dbReference type="PANTHER" id="PTHR30061">
    <property type="entry name" value="MALTOSE-BINDING PERIPLASMIC PROTEIN"/>
    <property type="match status" value="1"/>
</dbReference>
<dbReference type="Gene3D" id="3.40.190.10">
    <property type="entry name" value="Periplasmic binding protein-like II"/>
    <property type="match status" value="2"/>
</dbReference>
<evidence type="ECO:0000256" key="2">
    <source>
        <dbReference type="ARBA" id="ARBA00022448"/>
    </source>
</evidence>
<dbReference type="Proteomes" id="UP000831787">
    <property type="component" value="Chromosome"/>
</dbReference>
<feature type="compositionally biased region" description="Basic and acidic residues" evidence="4">
    <location>
        <begin position="393"/>
        <end position="411"/>
    </location>
</feature>
<proteinExistence type="inferred from homology"/>
<evidence type="ECO:0000313" key="6">
    <source>
        <dbReference type="EMBL" id="UOQ45423.1"/>
    </source>
</evidence>
<feature type="region of interest" description="Disordered" evidence="4">
    <location>
        <begin position="391"/>
        <end position="411"/>
    </location>
</feature>
<keyword evidence="2" id="KW-0813">Transport</keyword>
<dbReference type="InterPro" id="IPR006059">
    <property type="entry name" value="SBP"/>
</dbReference>
<organism evidence="6 7">
    <name type="scientific">Halobacillus salinarum</name>
    <dbReference type="NCBI Taxonomy" id="2932257"/>
    <lineage>
        <taxon>Bacteria</taxon>
        <taxon>Bacillati</taxon>
        <taxon>Bacillota</taxon>
        <taxon>Bacilli</taxon>
        <taxon>Bacillales</taxon>
        <taxon>Bacillaceae</taxon>
        <taxon>Halobacillus</taxon>
    </lineage>
</organism>
<sequence>MKKIASLFLITALMLIATACSENSSSEGKSGPVHITMSDYFTNEQPNKALTDLISQFEESHPDIKVDRTTVPYDQFLPTTLRQAKTDSLPTVLLVDNLNIPAMVEAGALTPLSDIADIDTSKYLEGPISTVTYNDKLYGLPFGSNDLAIFYNKDLLKKAGVEPPKTFDELITASKKLHQGSTYGIAFSAPSNQQATWQFAPFLWGKGGSLLDIASDESVDALKVWQTLVEEGGASKSVVNFSQTQVYNEFAAKRAAMMVMGPWMIPSLEGTDIDYGIVPLPTEKAGEKPISPIGGEDLTITSSATKAEKEAAWTFIEWIQDEDRLPEVTKTFGYIPAYKPAYDVFVEKYPEFDVFAEELKSAKALTEDAGAKFPEVSDHISQTIQQVLSGSADAEKAAKENQQKIEETMDK</sequence>
<feature type="signal peptide" evidence="5">
    <location>
        <begin position="1"/>
        <end position="19"/>
    </location>
</feature>
<dbReference type="EMBL" id="CP095073">
    <property type="protein sequence ID" value="UOQ45423.1"/>
    <property type="molecule type" value="Genomic_DNA"/>
</dbReference>
<accession>A0ABY4ENL1</accession>
<feature type="chain" id="PRO_5046721567" evidence="5">
    <location>
        <begin position="20"/>
        <end position="411"/>
    </location>
</feature>